<dbReference type="CDD" id="cd00882">
    <property type="entry name" value="Ras_like_GTPase"/>
    <property type="match status" value="1"/>
</dbReference>
<evidence type="ECO:0000313" key="2">
    <source>
        <dbReference type="EMBL" id="GLB39694.1"/>
    </source>
</evidence>
<reference evidence="2" key="1">
    <citation type="submission" date="2022-07" db="EMBL/GenBank/DDBJ databases">
        <title>The genome of Lyophyllum shimeji provides insight into the initial evolution of ectomycorrhizal fungal genome.</title>
        <authorList>
            <person name="Kobayashi Y."/>
            <person name="Shibata T."/>
            <person name="Hirakawa H."/>
            <person name="Shigenobu S."/>
            <person name="Nishiyama T."/>
            <person name="Yamada A."/>
            <person name="Hasebe M."/>
            <person name="Kawaguchi M."/>
        </authorList>
    </citation>
    <scope>NUCLEOTIDE SEQUENCE</scope>
    <source>
        <strain evidence="2">AT787</strain>
    </source>
</reference>
<evidence type="ECO:0000259" key="1">
    <source>
        <dbReference type="Pfam" id="PF01926"/>
    </source>
</evidence>
<proteinExistence type="predicted"/>
<evidence type="ECO:0000313" key="3">
    <source>
        <dbReference type="Proteomes" id="UP001063166"/>
    </source>
</evidence>
<dbReference type="OrthoDB" id="8954335at2759"/>
<dbReference type="GO" id="GO:0005525">
    <property type="term" value="F:GTP binding"/>
    <property type="evidence" value="ECO:0007669"/>
    <property type="project" value="InterPro"/>
</dbReference>
<dbReference type="Pfam" id="PF01926">
    <property type="entry name" value="MMR_HSR1"/>
    <property type="match status" value="2"/>
</dbReference>
<protein>
    <submittedName>
        <fullName evidence="2">50S ribosome-binding GTPase</fullName>
    </submittedName>
</protein>
<dbReference type="GO" id="GO:0043024">
    <property type="term" value="F:ribosomal small subunit binding"/>
    <property type="evidence" value="ECO:0007669"/>
    <property type="project" value="TreeGrafter"/>
</dbReference>
<dbReference type="GO" id="GO:0019843">
    <property type="term" value="F:rRNA binding"/>
    <property type="evidence" value="ECO:0007669"/>
    <property type="project" value="TreeGrafter"/>
</dbReference>
<sequence>MSSFLSFASGAGKSTFINKLFGQDVAKVGHRLRPETTEVQHYILRHPQHSDRRLILVDTPGFDDSGAGAPAIFTRILAWFKKSYGDGVEMTGVIYLHDITRDRVSVTAQKFLDMIKLLFNGSNAAARHSILLTTKWGKLVEPELGKRHEEATGEVLEGFDDPPRIENAAVPCELMAHANAEPGEAQKPVKSPYTAYRYLRSRTGPRMTSGGSFLRAWRAQASRRRKAFKNGKMKRTEIDNFLINPKHNDLVIAVVGLQGAGKSTFINTLCEQDVAKVGHGLMSETAHVQRYTLPNPKRPDCRLVIVDTPGFDDTGADGPAILTRTWLRRSYGDDLKMAGVIYLHDITQPRDRGKALNNLCLFNKLCGPNAARNIILATTKWSEVTNDVGVRRERQLKDEHWRDMIKHGLRTCRFNATRESAWEIVNQILDHRAIDASQIQEELVVIDKFLEETDAGRTLRFTLKDLLEN</sequence>
<keyword evidence="3" id="KW-1185">Reference proteome</keyword>
<organism evidence="2 3">
    <name type="scientific">Lyophyllum shimeji</name>
    <name type="common">Hon-shimeji</name>
    <name type="synonym">Tricholoma shimeji</name>
    <dbReference type="NCBI Taxonomy" id="47721"/>
    <lineage>
        <taxon>Eukaryota</taxon>
        <taxon>Fungi</taxon>
        <taxon>Dikarya</taxon>
        <taxon>Basidiomycota</taxon>
        <taxon>Agaricomycotina</taxon>
        <taxon>Agaricomycetes</taxon>
        <taxon>Agaricomycetidae</taxon>
        <taxon>Agaricales</taxon>
        <taxon>Tricholomatineae</taxon>
        <taxon>Lyophyllaceae</taxon>
        <taxon>Lyophyllum</taxon>
    </lineage>
</organism>
<dbReference type="SUPFAM" id="SSF52540">
    <property type="entry name" value="P-loop containing nucleoside triphosphate hydrolases"/>
    <property type="match status" value="2"/>
</dbReference>
<dbReference type="InterPro" id="IPR006073">
    <property type="entry name" value="GTP-bd"/>
</dbReference>
<dbReference type="GO" id="GO:0000028">
    <property type="term" value="P:ribosomal small subunit assembly"/>
    <property type="evidence" value="ECO:0007669"/>
    <property type="project" value="TreeGrafter"/>
</dbReference>
<dbReference type="Proteomes" id="UP001063166">
    <property type="component" value="Unassembled WGS sequence"/>
</dbReference>
<accession>A0A9P3PQF4</accession>
<dbReference type="Gene3D" id="3.40.50.300">
    <property type="entry name" value="P-loop containing nucleotide triphosphate hydrolases"/>
    <property type="match status" value="2"/>
</dbReference>
<feature type="domain" description="G" evidence="1">
    <location>
        <begin position="252"/>
        <end position="345"/>
    </location>
</feature>
<gene>
    <name evidence="2" type="ORF">LshimejAT787_0702040</name>
</gene>
<dbReference type="AlphaFoldDB" id="A0A9P3PQF4"/>
<dbReference type="EMBL" id="BRPK01000007">
    <property type="protein sequence ID" value="GLB39694.1"/>
    <property type="molecule type" value="Genomic_DNA"/>
</dbReference>
<name>A0A9P3PQF4_LYOSH</name>
<dbReference type="PANTHER" id="PTHR42698">
    <property type="entry name" value="GTPASE ERA"/>
    <property type="match status" value="1"/>
</dbReference>
<feature type="domain" description="G" evidence="1">
    <location>
        <begin position="10"/>
        <end position="63"/>
    </location>
</feature>
<dbReference type="PANTHER" id="PTHR42698:SF1">
    <property type="entry name" value="GTPASE ERA, MITOCHONDRIAL"/>
    <property type="match status" value="1"/>
</dbReference>
<dbReference type="InterPro" id="IPR005662">
    <property type="entry name" value="GTPase_Era-like"/>
</dbReference>
<comment type="caution">
    <text evidence="2">The sequence shown here is derived from an EMBL/GenBank/DDBJ whole genome shotgun (WGS) entry which is preliminary data.</text>
</comment>
<dbReference type="InterPro" id="IPR027417">
    <property type="entry name" value="P-loop_NTPase"/>
</dbReference>